<dbReference type="GO" id="GO:0005829">
    <property type="term" value="C:cytosol"/>
    <property type="evidence" value="ECO:0007669"/>
    <property type="project" value="TreeGrafter"/>
</dbReference>
<sequence length="425" mass="47353">MRGSVHDSQSDSHRSPDQRVIMHLDMDAFFVSVELLARPELKGQRVIVARESSRSVVLSASYEARTFGVRSAMPLERARQLCPDATIVEPSANYRGYSRAVMAILHDVTDRVEQVSVDEAFVDLTPTLRRLGNPVDVAQSVRERIWQELALPSSVGISSSKFIAKMASSGSKPNGLWVVPPHRVQEFLDPMPVGKLWGVGPKTASTIESWGIHTVAQLREYDLDFLMARLGRAAGAHLFQIARGIDDRPVVTFRQEKSMGAEHTFAQDSTDAEEISREIFKLSLAVGRRLRKAQRQSRSLSLKIRFDTFETLSRSCLLESSTDSGREIHRAVMKRLRELEIVDAAGRVPRPIRLLGVRAEKLEGRESGVQQSLLDDTLQPTAQNYSRDWHGAEAAMDAIQQKFGAEGLLPANFLKVSGKSTERRG</sequence>
<keyword evidence="11 16" id="KW-0239">DNA-directed DNA polymerase</keyword>
<evidence type="ECO:0000256" key="4">
    <source>
        <dbReference type="ARBA" id="ARBA00022490"/>
    </source>
</evidence>
<dbReference type="InterPro" id="IPR036775">
    <property type="entry name" value="DNA_pol_Y-fam_lit_finger_sf"/>
</dbReference>
<dbReference type="GO" id="GO:0003684">
    <property type="term" value="F:damaged DNA binding"/>
    <property type="evidence" value="ECO:0007669"/>
    <property type="project" value="InterPro"/>
</dbReference>
<evidence type="ECO:0000256" key="7">
    <source>
        <dbReference type="ARBA" id="ARBA00022705"/>
    </source>
</evidence>
<gene>
    <name evidence="16 18" type="primary">dinB</name>
    <name evidence="18" type="ORF">GCM10007359_00520</name>
</gene>
<evidence type="ECO:0000256" key="9">
    <source>
        <dbReference type="ARBA" id="ARBA00022763"/>
    </source>
</evidence>
<comment type="subunit">
    <text evidence="16">Monomer.</text>
</comment>
<dbReference type="PROSITE" id="PS50173">
    <property type="entry name" value="UMUC"/>
    <property type="match status" value="1"/>
</dbReference>
<comment type="function">
    <text evidence="14 16">Poorly processive, error-prone DNA polymerase involved in untargeted mutagenesis. Copies undamaged DNA at stalled replication forks, which arise in vivo from mismatched or misaligned primer ends. These misaligned primers can be extended by PolIV. Exhibits no 3'-5' exonuclease (proofreading) activity. May be involved in translesional synthesis, in conjunction with the beta clamp from PolIII.</text>
</comment>
<evidence type="ECO:0000256" key="5">
    <source>
        <dbReference type="ARBA" id="ARBA00022679"/>
    </source>
</evidence>
<dbReference type="GO" id="GO:0000287">
    <property type="term" value="F:magnesium ion binding"/>
    <property type="evidence" value="ECO:0007669"/>
    <property type="project" value="UniProtKB-UniRule"/>
</dbReference>
<dbReference type="HAMAP" id="MF_01113">
    <property type="entry name" value="DNApol_IV"/>
    <property type="match status" value="1"/>
</dbReference>
<dbReference type="PANTHER" id="PTHR11076:SF33">
    <property type="entry name" value="DNA POLYMERASE KAPPA"/>
    <property type="match status" value="1"/>
</dbReference>
<reference evidence="18 19" key="1">
    <citation type="journal article" date="2014" name="Int. J. Syst. Evol. Microbiol.">
        <title>Complete genome sequence of Corynebacterium casei LMG S-19264T (=DSM 44701T), isolated from a smear-ripened cheese.</title>
        <authorList>
            <consortium name="US DOE Joint Genome Institute (JGI-PGF)"/>
            <person name="Walter F."/>
            <person name="Albersmeier A."/>
            <person name="Kalinowski J."/>
            <person name="Ruckert C."/>
        </authorList>
    </citation>
    <scope>NUCLEOTIDE SEQUENCE [LARGE SCALE GENOMIC DNA]</scope>
    <source>
        <strain evidence="18 19">CCM 8669</strain>
    </source>
</reference>
<feature type="domain" description="UmuC" evidence="17">
    <location>
        <begin position="21"/>
        <end position="200"/>
    </location>
</feature>
<keyword evidence="13 16" id="KW-0234">DNA repair</keyword>
<comment type="caution">
    <text evidence="18">The sequence shown here is derived from an EMBL/GenBank/DDBJ whole genome shotgun (WGS) entry which is preliminary data.</text>
</comment>
<evidence type="ECO:0000313" key="18">
    <source>
        <dbReference type="EMBL" id="GGH56427.1"/>
    </source>
</evidence>
<evidence type="ECO:0000256" key="6">
    <source>
        <dbReference type="ARBA" id="ARBA00022695"/>
    </source>
</evidence>
<evidence type="ECO:0000313" key="19">
    <source>
        <dbReference type="Proteomes" id="UP000600171"/>
    </source>
</evidence>
<keyword evidence="4 16" id="KW-0963">Cytoplasm</keyword>
<keyword evidence="8 16" id="KW-0479">Metal-binding</keyword>
<evidence type="ECO:0000256" key="12">
    <source>
        <dbReference type="ARBA" id="ARBA00023125"/>
    </source>
</evidence>
<protein>
    <recommendedName>
        <fullName evidence="16">DNA polymerase IV</fullName>
        <shortName evidence="16">Pol IV</shortName>
        <ecNumber evidence="16">2.7.7.7</ecNumber>
    </recommendedName>
</protein>
<evidence type="ECO:0000259" key="17">
    <source>
        <dbReference type="PROSITE" id="PS50173"/>
    </source>
</evidence>
<dbReference type="GO" id="GO:0006261">
    <property type="term" value="P:DNA-templated DNA replication"/>
    <property type="evidence" value="ECO:0007669"/>
    <property type="project" value="UniProtKB-UniRule"/>
</dbReference>
<dbReference type="InterPro" id="IPR022880">
    <property type="entry name" value="DNApol_IV"/>
</dbReference>
<dbReference type="InterPro" id="IPR050116">
    <property type="entry name" value="DNA_polymerase-Y"/>
</dbReference>
<evidence type="ECO:0000256" key="3">
    <source>
        <dbReference type="ARBA" id="ARBA00022457"/>
    </source>
</evidence>
<dbReference type="SUPFAM" id="SSF56672">
    <property type="entry name" value="DNA/RNA polymerases"/>
    <property type="match status" value="1"/>
</dbReference>
<comment type="cofactor">
    <cofactor evidence="16">
        <name>Mg(2+)</name>
        <dbReference type="ChEBI" id="CHEBI:18420"/>
    </cofactor>
    <text evidence="16">Binds 2 magnesium ions per subunit.</text>
</comment>
<keyword evidence="10 16" id="KW-0460">Magnesium</keyword>
<dbReference type="PANTHER" id="PTHR11076">
    <property type="entry name" value="DNA REPAIR POLYMERASE UMUC / TRANSFERASE FAMILY MEMBER"/>
    <property type="match status" value="1"/>
</dbReference>
<feature type="active site" evidence="16">
    <location>
        <position position="119"/>
    </location>
</feature>
<keyword evidence="7 16" id="KW-0235">DNA replication</keyword>
<evidence type="ECO:0000256" key="10">
    <source>
        <dbReference type="ARBA" id="ARBA00022842"/>
    </source>
</evidence>
<evidence type="ECO:0000256" key="15">
    <source>
        <dbReference type="ARBA" id="ARBA00049244"/>
    </source>
</evidence>
<keyword evidence="3 16" id="KW-0515">Mutator protein</keyword>
<comment type="subcellular location">
    <subcellularLocation>
        <location evidence="1 16">Cytoplasm</location>
    </subcellularLocation>
</comment>
<feature type="binding site" evidence="16">
    <location>
        <position position="118"/>
    </location>
    <ligand>
        <name>Mg(2+)</name>
        <dbReference type="ChEBI" id="CHEBI:18420"/>
    </ligand>
</feature>
<dbReference type="NCBIfam" id="NF002677">
    <property type="entry name" value="PRK02406.1"/>
    <property type="match status" value="1"/>
</dbReference>
<dbReference type="GO" id="GO:0006281">
    <property type="term" value="P:DNA repair"/>
    <property type="evidence" value="ECO:0007669"/>
    <property type="project" value="UniProtKB-UniRule"/>
</dbReference>
<evidence type="ECO:0000256" key="14">
    <source>
        <dbReference type="ARBA" id="ARBA00025589"/>
    </source>
</evidence>
<dbReference type="Pfam" id="PF00817">
    <property type="entry name" value="IMS"/>
    <property type="match status" value="1"/>
</dbReference>
<feature type="site" description="Substrate discrimination" evidence="16">
    <location>
        <position position="30"/>
    </location>
</feature>
<evidence type="ECO:0000256" key="8">
    <source>
        <dbReference type="ARBA" id="ARBA00022723"/>
    </source>
</evidence>
<keyword evidence="19" id="KW-1185">Reference proteome</keyword>
<dbReference type="InterPro" id="IPR043502">
    <property type="entry name" value="DNA/RNA_pol_sf"/>
</dbReference>
<evidence type="ECO:0000256" key="1">
    <source>
        <dbReference type="ARBA" id="ARBA00004496"/>
    </source>
</evidence>
<feature type="binding site" evidence="16">
    <location>
        <position position="25"/>
    </location>
    <ligand>
        <name>Mg(2+)</name>
        <dbReference type="ChEBI" id="CHEBI:18420"/>
    </ligand>
</feature>
<dbReference type="InterPro" id="IPR017961">
    <property type="entry name" value="DNA_pol_Y-fam_little_finger"/>
</dbReference>
<dbReference type="EC" id="2.7.7.7" evidence="16"/>
<evidence type="ECO:0000256" key="13">
    <source>
        <dbReference type="ARBA" id="ARBA00023204"/>
    </source>
</evidence>
<name>A0A917MPI6_9MICC</name>
<dbReference type="Pfam" id="PF11799">
    <property type="entry name" value="IMS_C"/>
    <property type="match status" value="1"/>
</dbReference>
<dbReference type="Gene3D" id="3.30.70.270">
    <property type="match status" value="1"/>
</dbReference>
<dbReference type="Pfam" id="PF21999">
    <property type="entry name" value="IMS_HHH_1"/>
    <property type="match status" value="1"/>
</dbReference>
<dbReference type="SUPFAM" id="SSF100879">
    <property type="entry name" value="Lesion bypass DNA polymerase (Y-family), little finger domain"/>
    <property type="match status" value="1"/>
</dbReference>
<dbReference type="GO" id="GO:0009432">
    <property type="term" value="P:SOS response"/>
    <property type="evidence" value="ECO:0007669"/>
    <property type="project" value="TreeGrafter"/>
</dbReference>
<keyword evidence="9 16" id="KW-0227">DNA damage</keyword>
<dbReference type="Gene3D" id="3.30.1490.100">
    <property type="entry name" value="DNA polymerase, Y-family, little finger domain"/>
    <property type="match status" value="1"/>
</dbReference>
<accession>A0A917MPI6</accession>
<evidence type="ECO:0000256" key="11">
    <source>
        <dbReference type="ARBA" id="ARBA00022932"/>
    </source>
</evidence>
<comment type="catalytic activity">
    <reaction evidence="15 16">
        <text>DNA(n) + a 2'-deoxyribonucleoside 5'-triphosphate = DNA(n+1) + diphosphate</text>
        <dbReference type="Rhea" id="RHEA:22508"/>
        <dbReference type="Rhea" id="RHEA-COMP:17339"/>
        <dbReference type="Rhea" id="RHEA-COMP:17340"/>
        <dbReference type="ChEBI" id="CHEBI:33019"/>
        <dbReference type="ChEBI" id="CHEBI:61560"/>
        <dbReference type="ChEBI" id="CHEBI:173112"/>
        <dbReference type="EC" id="2.7.7.7"/>
    </reaction>
</comment>
<comment type="similarity">
    <text evidence="2 16">Belongs to the DNA polymerase type-Y family.</text>
</comment>
<dbReference type="Gene3D" id="3.40.1170.60">
    <property type="match status" value="1"/>
</dbReference>
<dbReference type="EMBL" id="BMDC01000001">
    <property type="protein sequence ID" value="GGH56427.1"/>
    <property type="molecule type" value="Genomic_DNA"/>
</dbReference>
<keyword evidence="5 16" id="KW-0808">Transferase</keyword>
<dbReference type="CDD" id="cd03586">
    <property type="entry name" value="PolY_Pol_IV_kappa"/>
    <property type="match status" value="1"/>
</dbReference>
<dbReference type="Gene3D" id="1.10.150.20">
    <property type="entry name" value="5' to 3' exonuclease, C-terminal subdomain"/>
    <property type="match status" value="1"/>
</dbReference>
<dbReference type="AlphaFoldDB" id="A0A917MPI6"/>
<evidence type="ECO:0000256" key="16">
    <source>
        <dbReference type="HAMAP-Rule" id="MF_01113"/>
    </source>
</evidence>
<dbReference type="GO" id="GO:0042276">
    <property type="term" value="P:error-prone translesion synthesis"/>
    <property type="evidence" value="ECO:0007669"/>
    <property type="project" value="TreeGrafter"/>
</dbReference>
<proteinExistence type="inferred from homology"/>
<dbReference type="InterPro" id="IPR053848">
    <property type="entry name" value="IMS_HHH_1"/>
</dbReference>
<dbReference type="GO" id="GO:0003887">
    <property type="term" value="F:DNA-directed DNA polymerase activity"/>
    <property type="evidence" value="ECO:0007669"/>
    <property type="project" value="UniProtKB-UniRule"/>
</dbReference>
<dbReference type="InterPro" id="IPR043128">
    <property type="entry name" value="Rev_trsase/Diguanyl_cyclase"/>
</dbReference>
<dbReference type="InterPro" id="IPR001126">
    <property type="entry name" value="UmuC"/>
</dbReference>
<organism evidence="18 19">
    <name type="scientific">Rothia aerolata</name>
    <dbReference type="NCBI Taxonomy" id="1812262"/>
    <lineage>
        <taxon>Bacteria</taxon>
        <taxon>Bacillati</taxon>
        <taxon>Actinomycetota</taxon>
        <taxon>Actinomycetes</taxon>
        <taxon>Micrococcales</taxon>
        <taxon>Micrococcaceae</taxon>
        <taxon>Rothia</taxon>
    </lineage>
</organism>
<keyword evidence="6 16" id="KW-0548">Nucleotidyltransferase</keyword>
<keyword evidence="12 16" id="KW-0238">DNA-binding</keyword>
<dbReference type="Proteomes" id="UP000600171">
    <property type="component" value="Unassembled WGS sequence"/>
</dbReference>
<evidence type="ECO:0000256" key="2">
    <source>
        <dbReference type="ARBA" id="ARBA00010945"/>
    </source>
</evidence>